<reference evidence="2" key="1">
    <citation type="submission" date="2017-04" db="EMBL/GenBank/DDBJ databases">
        <title>Unexpected and diverse lifestyles within the genus Limnohabitans.</title>
        <authorList>
            <person name="Kasalicky V."/>
            <person name="Mehrshad M."/>
            <person name="Andrei S.-A."/>
            <person name="Salcher M."/>
            <person name="Kratochvilova H."/>
            <person name="Simek K."/>
            <person name="Ghai R."/>
        </authorList>
    </citation>
    <scope>NUCLEOTIDE SEQUENCE [LARGE SCALE GENOMIC DNA]</scope>
    <source>
        <strain evidence="2">II-D5</strain>
    </source>
</reference>
<protein>
    <recommendedName>
        <fullName evidence="1">AraC effector-binding domain-containing protein</fullName>
    </recommendedName>
</protein>
<dbReference type="RefSeq" id="WP_053172877.1">
    <property type="nucleotide sequence ID" value="NZ_LFYT02000038.1"/>
</dbReference>
<organism evidence="2 3">
    <name type="scientific">Limnohabitans planktonicus II-D5</name>
    <dbReference type="NCBI Taxonomy" id="1293045"/>
    <lineage>
        <taxon>Bacteria</taxon>
        <taxon>Pseudomonadati</taxon>
        <taxon>Pseudomonadota</taxon>
        <taxon>Betaproteobacteria</taxon>
        <taxon>Burkholderiales</taxon>
        <taxon>Comamonadaceae</taxon>
        <taxon>Limnohabitans</taxon>
    </lineage>
</organism>
<feature type="domain" description="AraC effector-binding" evidence="1">
    <location>
        <begin position="1"/>
        <end position="152"/>
    </location>
</feature>
<dbReference type="Gene3D" id="3.20.80.10">
    <property type="entry name" value="Regulatory factor, effector binding domain"/>
    <property type="match status" value="1"/>
</dbReference>
<evidence type="ECO:0000313" key="3">
    <source>
        <dbReference type="Proteomes" id="UP000037507"/>
    </source>
</evidence>
<dbReference type="OrthoDB" id="3173400at2"/>
<gene>
    <name evidence="2" type="ORF">H663_018720</name>
</gene>
<dbReference type="Pfam" id="PF14526">
    <property type="entry name" value="Cass2"/>
    <property type="match status" value="1"/>
</dbReference>
<dbReference type="SMART" id="SM00871">
    <property type="entry name" value="AraC_E_bind"/>
    <property type="match status" value="1"/>
</dbReference>
<comment type="caution">
    <text evidence="2">The sequence shown here is derived from an EMBL/GenBank/DDBJ whole genome shotgun (WGS) entry which is preliminary data.</text>
</comment>
<dbReference type="EMBL" id="LFYT02000038">
    <property type="protein sequence ID" value="PVE41148.1"/>
    <property type="molecule type" value="Genomic_DNA"/>
</dbReference>
<dbReference type="InterPro" id="IPR029441">
    <property type="entry name" value="Cass2"/>
</dbReference>
<evidence type="ECO:0000313" key="2">
    <source>
        <dbReference type="EMBL" id="PVE41148.1"/>
    </source>
</evidence>
<dbReference type="InterPro" id="IPR011256">
    <property type="entry name" value="Reg_factor_effector_dom_sf"/>
</dbReference>
<sequence>MHIEEVQGLCIQGVSVRTCNADEAHPGSARIGALWGDFAAQVVPHLADGAVTYGVYHHYESDLNGSYDLLVGGDVLTRHATIDAQPWSVIDIQEGPYAVFRAQGAMPNAVIEAWGRVWAHFAEPNCPDQRAYTTDFERYGPDGVVDICIALTAT</sequence>
<dbReference type="AlphaFoldDB" id="A0A2T7U8Y2"/>
<proteinExistence type="predicted"/>
<name>A0A2T7U8Y2_9BURK</name>
<dbReference type="Proteomes" id="UP000037507">
    <property type="component" value="Unassembled WGS sequence"/>
</dbReference>
<dbReference type="InterPro" id="IPR010499">
    <property type="entry name" value="AraC_E-bd"/>
</dbReference>
<dbReference type="STRING" id="1293045.H663_10755"/>
<accession>A0A2T7U8Y2</accession>
<dbReference type="PANTHER" id="PTHR36444:SF2">
    <property type="entry name" value="TRANSCRIPTIONAL REGULATOR PROTEIN YOBU-RELATED"/>
    <property type="match status" value="1"/>
</dbReference>
<evidence type="ECO:0000259" key="1">
    <source>
        <dbReference type="SMART" id="SM00871"/>
    </source>
</evidence>
<keyword evidence="3" id="KW-1185">Reference proteome</keyword>
<dbReference type="SUPFAM" id="SSF55136">
    <property type="entry name" value="Probable bacterial effector-binding domain"/>
    <property type="match status" value="1"/>
</dbReference>
<dbReference type="InterPro" id="IPR053182">
    <property type="entry name" value="YobU-like_regulator"/>
</dbReference>
<dbReference type="PANTHER" id="PTHR36444">
    <property type="entry name" value="TRANSCRIPTIONAL REGULATOR PROTEIN YOBU-RELATED"/>
    <property type="match status" value="1"/>
</dbReference>